<protein>
    <recommendedName>
        <fullName evidence="2">Rieske domain-containing protein</fullName>
    </recommendedName>
</protein>
<dbReference type="InterPro" id="IPR036922">
    <property type="entry name" value="Rieske_2Fe-2S_sf"/>
</dbReference>
<dbReference type="GO" id="GO:0051537">
    <property type="term" value="F:2 iron, 2 sulfur cluster binding"/>
    <property type="evidence" value="ECO:0007669"/>
    <property type="project" value="InterPro"/>
</dbReference>
<accession>A0A382VJP7</accession>
<gene>
    <name evidence="1" type="ORF">METZ01_LOCUS399567</name>
</gene>
<dbReference type="SUPFAM" id="SSF50022">
    <property type="entry name" value="ISP domain"/>
    <property type="match status" value="1"/>
</dbReference>
<dbReference type="Gene3D" id="2.102.10.10">
    <property type="entry name" value="Rieske [2Fe-2S] iron-sulphur domain"/>
    <property type="match status" value="1"/>
</dbReference>
<dbReference type="EMBL" id="UINC01152500">
    <property type="protein sequence ID" value="SVD46713.1"/>
    <property type="molecule type" value="Genomic_DNA"/>
</dbReference>
<sequence length="106" mass="11916">MNQEVEPIHIGEVEDIDQDSVENFEHEEIDYAIFHLKSGFFATQGHCNCENQAFISEANVEGEELECASCSNIYSIVSGDPISNDELIPLKIYDVSEEDGNIYLNL</sequence>
<dbReference type="AlphaFoldDB" id="A0A382VJP7"/>
<proteinExistence type="predicted"/>
<evidence type="ECO:0008006" key="2">
    <source>
        <dbReference type="Google" id="ProtNLM"/>
    </source>
</evidence>
<evidence type="ECO:0000313" key="1">
    <source>
        <dbReference type="EMBL" id="SVD46713.1"/>
    </source>
</evidence>
<organism evidence="1">
    <name type="scientific">marine metagenome</name>
    <dbReference type="NCBI Taxonomy" id="408172"/>
    <lineage>
        <taxon>unclassified sequences</taxon>
        <taxon>metagenomes</taxon>
        <taxon>ecological metagenomes</taxon>
    </lineage>
</organism>
<reference evidence="1" key="1">
    <citation type="submission" date="2018-05" db="EMBL/GenBank/DDBJ databases">
        <authorList>
            <person name="Lanie J.A."/>
            <person name="Ng W.-L."/>
            <person name="Kazmierczak K.M."/>
            <person name="Andrzejewski T.M."/>
            <person name="Davidsen T.M."/>
            <person name="Wayne K.J."/>
            <person name="Tettelin H."/>
            <person name="Glass J.I."/>
            <person name="Rusch D."/>
            <person name="Podicherti R."/>
            <person name="Tsui H.-C.T."/>
            <person name="Winkler M.E."/>
        </authorList>
    </citation>
    <scope>NUCLEOTIDE SEQUENCE</scope>
</reference>
<name>A0A382VJP7_9ZZZZ</name>